<evidence type="ECO:0000313" key="3">
    <source>
        <dbReference type="Proteomes" id="UP000033203"/>
    </source>
</evidence>
<dbReference type="InterPro" id="IPR004843">
    <property type="entry name" value="Calcineurin-like_PHP"/>
</dbReference>
<dbReference type="Pfam" id="PF00149">
    <property type="entry name" value="Metallophos"/>
    <property type="match status" value="1"/>
</dbReference>
<comment type="caution">
    <text evidence="2">The sequence shown here is derived from an EMBL/GenBank/DDBJ whole genome shotgun (WGS) entry which is preliminary data.</text>
</comment>
<dbReference type="PATRIC" id="fig|1549858.7.peg.2247"/>
<dbReference type="SUPFAM" id="SSF56300">
    <property type="entry name" value="Metallo-dependent phosphatases"/>
    <property type="match status" value="1"/>
</dbReference>
<dbReference type="GO" id="GO:0110154">
    <property type="term" value="P:RNA decapping"/>
    <property type="evidence" value="ECO:0007669"/>
    <property type="project" value="TreeGrafter"/>
</dbReference>
<gene>
    <name evidence="2" type="ORF">SR41_00430</name>
</gene>
<dbReference type="GO" id="GO:0008803">
    <property type="term" value="F:bis(5'-nucleosyl)-tetraphosphatase (symmetrical) activity"/>
    <property type="evidence" value="ECO:0007669"/>
    <property type="project" value="TreeGrafter"/>
</dbReference>
<protein>
    <submittedName>
        <fullName evidence="2">Serine/threonine protein phosphatase</fullName>
    </submittedName>
</protein>
<accession>A0A0D1K9G5</accession>
<proteinExistence type="predicted"/>
<reference evidence="2 3" key="1">
    <citation type="submission" date="2015-01" db="EMBL/GenBank/DDBJ databases">
        <title>Genome of Sphingomonas taxi strain 30a.</title>
        <authorList>
            <person name="Eevers N."/>
            <person name="Van Hamme J."/>
            <person name="Bottos E."/>
            <person name="Weyens N."/>
            <person name="Vangronsveld J."/>
        </authorList>
    </citation>
    <scope>NUCLEOTIDE SEQUENCE [LARGE SCALE GENOMIC DNA]</scope>
    <source>
        <strain evidence="2 3">30a</strain>
    </source>
</reference>
<evidence type="ECO:0000313" key="2">
    <source>
        <dbReference type="EMBL" id="KIU30278.1"/>
    </source>
</evidence>
<dbReference type="GO" id="GO:0005737">
    <property type="term" value="C:cytoplasm"/>
    <property type="evidence" value="ECO:0007669"/>
    <property type="project" value="TreeGrafter"/>
</dbReference>
<evidence type="ECO:0000259" key="1">
    <source>
        <dbReference type="Pfam" id="PF00149"/>
    </source>
</evidence>
<dbReference type="Proteomes" id="UP000033203">
    <property type="component" value="Unassembled WGS sequence"/>
</dbReference>
<dbReference type="InterPro" id="IPR050126">
    <property type="entry name" value="Ap4A_hydrolase"/>
</dbReference>
<dbReference type="PANTHER" id="PTHR42850">
    <property type="entry name" value="METALLOPHOSPHOESTERASE"/>
    <property type="match status" value="1"/>
</dbReference>
<feature type="domain" description="Calcineurin-like phosphoesterase" evidence="1">
    <location>
        <begin position="24"/>
        <end position="216"/>
    </location>
</feature>
<dbReference type="AlphaFoldDB" id="A0A0D1K9G5"/>
<dbReference type="EMBL" id="JXTP01000005">
    <property type="protein sequence ID" value="KIU30278.1"/>
    <property type="molecule type" value="Genomic_DNA"/>
</dbReference>
<name>A0A0D1K9G5_9SPHN</name>
<dbReference type="InterPro" id="IPR029052">
    <property type="entry name" value="Metallo-depent_PP-like"/>
</dbReference>
<dbReference type="PANTHER" id="PTHR42850:SF4">
    <property type="entry name" value="ZINC-DEPENDENT ENDOPOLYPHOSPHATASE"/>
    <property type="match status" value="1"/>
</dbReference>
<organism evidence="2 3">
    <name type="scientific">Sphingomonas melonis</name>
    <dbReference type="NCBI Taxonomy" id="152682"/>
    <lineage>
        <taxon>Bacteria</taxon>
        <taxon>Pseudomonadati</taxon>
        <taxon>Pseudomonadota</taxon>
        <taxon>Alphaproteobacteria</taxon>
        <taxon>Sphingomonadales</taxon>
        <taxon>Sphingomonadaceae</taxon>
        <taxon>Sphingomonas</taxon>
    </lineage>
</organism>
<sequence>MLKKLLQGRRAAAAPTPAIPDGERVYAVGDIHGCDDQLSRLLTAIDADDAARGRAQTTLIFLGDLVDRGPASAGVIERLYRLAADRPATRFLLGNHEEVFLDALKGDPKALRMFCRIGGRETILSYGVDPTEYDRMDYDELHQAMQRHVPAEHQAFVERFEDLIVIGDYAFVHAGVRPDTDLAAQRSADLRWIRKPFLDHNGPLQKVIVHGHTISEDLDVQGYRIGVDTGAYQTGRLTALGLEGTERWTVQVG</sequence>
<dbReference type="Gene3D" id="3.60.21.10">
    <property type="match status" value="1"/>
</dbReference>
<dbReference type="CDD" id="cd00144">
    <property type="entry name" value="MPP_PPP_family"/>
    <property type="match status" value="1"/>
</dbReference>
<dbReference type="GO" id="GO:0016791">
    <property type="term" value="F:phosphatase activity"/>
    <property type="evidence" value="ECO:0007669"/>
    <property type="project" value="TreeGrafter"/>
</dbReference>